<keyword evidence="7" id="KW-0479">Metal-binding</keyword>
<dbReference type="FunFam" id="3.30.70.890:FF:000003">
    <property type="entry name" value="Mevalonate kinase"/>
    <property type="match status" value="1"/>
</dbReference>
<dbReference type="EC" id="2.7.1.36" evidence="3 18"/>
<dbReference type="GO" id="GO:0019287">
    <property type="term" value="P:isopentenyl diphosphate biosynthetic process, mevalonate pathway"/>
    <property type="evidence" value="ECO:0007669"/>
    <property type="project" value="TreeGrafter"/>
</dbReference>
<evidence type="ECO:0000256" key="14">
    <source>
        <dbReference type="ARBA" id="ARBA00023098"/>
    </source>
</evidence>
<dbReference type="NCBIfam" id="TIGR00549">
    <property type="entry name" value="mevalon_kin"/>
    <property type="match status" value="1"/>
</dbReference>
<evidence type="ECO:0000256" key="8">
    <source>
        <dbReference type="ARBA" id="ARBA00022741"/>
    </source>
</evidence>
<keyword evidence="16 18" id="KW-0753">Steroid metabolism</keyword>
<comment type="pathway">
    <text evidence="17 18">Isoprenoid biosynthesis; isopentenyl diphosphate biosynthesis via mevalonate pathway; isopentenyl diphosphate from (R)-mevalonate: step 1/3.</text>
</comment>
<comment type="similarity">
    <text evidence="2 18">Belongs to the GHMP kinase family. Mevalonate kinase subfamily.</text>
</comment>
<evidence type="ECO:0000256" key="6">
    <source>
        <dbReference type="ARBA" id="ARBA00022679"/>
    </source>
</evidence>
<evidence type="ECO:0000256" key="12">
    <source>
        <dbReference type="ARBA" id="ARBA00022955"/>
    </source>
</evidence>
<dbReference type="PRINTS" id="PR00959">
    <property type="entry name" value="MEVGALKINASE"/>
</dbReference>
<evidence type="ECO:0000256" key="3">
    <source>
        <dbReference type="ARBA" id="ARBA00012103"/>
    </source>
</evidence>
<dbReference type="InterPro" id="IPR006204">
    <property type="entry name" value="GHMP_kinase_N_dom"/>
</dbReference>
<comment type="catalytic activity">
    <reaction evidence="18">
        <text>(R)-mevalonate + ATP = (R)-5-phosphomevalonate + ADP + H(+)</text>
        <dbReference type="Rhea" id="RHEA:17065"/>
        <dbReference type="ChEBI" id="CHEBI:15378"/>
        <dbReference type="ChEBI" id="CHEBI:30616"/>
        <dbReference type="ChEBI" id="CHEBI:36464"/>
        <dbReference type="ChEBI" id="CHEBI:58146"/>
        <dbReference type="ChEBI" id="CHEBI:456216"/>
        <dbReference type="EC" id="2.7.1.36"/>
    </reaction>
</comment>
<evidence type="ECO:0000256" key="7">
    <source>
        <dbReference type="ARBA" id="ARBA00022723"/>
    </source>
</evidence>
<keyword evidence="5 18" id="KW-0444">Lipid biosynthesis</keyword>
<evidence type="ECO:0000259" key="19">
    <source>
        <dbReference type="Pfam" id="PF00288"/>
    </source>
</evidence>
<dbReference type="SUPFAM" id="SSF55060">
    <property type="entry name" value="GHMP Kinase, C-terminal domain"/>
    <property type="match status" value="1"/>
</dbReference>
<keyword evidence="10 18" id="KW-0067">ATP-binding</keyword>
<dbReference type="GO" id="GO:0004496">
    <property type="term" value="F:mevalonate kinase activity"/>
    <property type="evidence" value="ECO:0007669"/>
    <property type="project" value="UniProtKB-EC"/>
</dbReference>
<dbReference type="SUPFAM" id="SSF54211">
    <property type="entry name" value="Ribosomal protein S5 domain 2-like"/>
    <property type="match status" value="1"/>
</dbReference>
<keyword evidence="11" id="KW-0460">Magnesium</keyword>
<evidence type="ECO:0000256" key="17">
    <source>
        <dbReference type="ARBA" id="ARBA00029438"/>
    </source>
</evidence>
<evidence type="ECO:0000313" key="21">
    <source>
        <dbReference type="EMBL" id="KAJ8711255.1"/>
    </source>
</evidence>
<comment type="caution">
    <text evidence="21">The sequence shown here is derived from an EMBL/GenBank/DDBJ whole genome shotgun (WGS) entry which is preliminary data.</text>
</comment>
<sequence>MKVKMLNGIENLYTVSVSAPGKVILHGEHSVVYGKTAVAVSLGLRSSIVIKEVNYHVEPMIRIHLPCVCLEETLPLEPTVKSLFHPKLAPGITGKFSWRLPDKLDHDNHLRRVDEFLHLIKPNFDALQNNQKNSLRSFLYVYSGIFGSTNLPVRSLEISLGSELTIGAGTGSSASFAVCLAGALIQLLKLKSSTSFDAFYDQTSEDFSMTEREIISEWAYNCERIMHGSPSGIDNATCTFGSLVSFKKGSKPRHLDIKMDLRVLLVDSRVSRETRALVVKVAALRQRNTAAVDHILDACDHVAHTATQVLEKLSSGKCEIDSEAEYQHLAELWDMNHCLLSALGVSHPALELIRAAARAKGLACKLTGAGGGGYAMVLIPPSTPRTIVDSLCGQLLENGFRVKETRLGGPGVSIEM</sequence>
<accession>A0AAD8DMX6</accession>
<dbReference type="Pfam" id="PF00288">
    <property type="entry name" value="GHMP_kinases_N"/>
    <property type="match status" value="1"/>
</dbReference>
<protein>
    <recommendedName>
        <fullName evidence="3 18">Mevalonate kinase</fullName>
        <shortName evidence="18">MK</shortName>
        <ecNumber evidence="3 18">2.7.1.36</ecNumber>
    </recommendedName>
</protein>
<feature type="domain" description="GHMP kinase N-terminal" evidence="19">
    <location>
        <begin position="154"/>
        <end position="241"/>
    </location>
</feature>
<dbReference type="InterPro" id="IPR020568">
    <property type="entry name" value="Ribosomal_Su5_D2-typ_SF"/>
</dbReference>
<proteinExistence type="inferred from homology"/>
<evidence type="ECO:0000256" key="9">
    <source>
        <dbReference type="ARBA" id="ARBA00022777"/>
    </source>
</evidence>
<dbReference type="GO" id="GO:0005524">
    <property type="term" value="F:ATP binding"/>
    <property type="evidence" value="ECO:0007669"/>
    <property type="project" value="UniProtKB-KW"/>
</dbReference>
<evidence type="ECO:0000256" key="2">
    <source>
        <dbReference type="ARBA" id="ARBA00006495"/>
    </source>
</evidence>
<evidence type="ECO:0000256" key="4">
    <source>
        <dbReference type="ARBA" id="ARBA00022490"/>
    </source>
</evidence>
<evidence type="ECO:0000256" key="18">
    <source>
        <dbReference type="RuleBase" id="RU363087"/>
    </source>
</evidence>
<dbReference type="InterPro" id="IPR036554">
    <property type="entry name" value="GHMP_kinase_C_sf"/>
</dbReference>
<dbReference type="EMBL" id="JARGEI010000022">
    <property type="protein sequence ID" value="KAJ8711255.1"/>
    <property type="molecule type" value="Genomic_DNA"/>
</dbReference>
<evidence type="ECO:0000256" key="13">
    <source>
        <dbReference type="ARBA" id="ARBA00023011"/>
    </source>
</evidence>
<keyword evidence="4 18" id="KW-0963">Cytoplasm</keyword>
<dbReference type="InterPro" id="IPR006205">
    <property type="entry name" value="Mev_gal_kin"/>
</dbReference>
<evidence type="ECO:0000256" key="11">
    <source>
        <dbReference type="ARBA" id="ARBA00022842"/>
    </source>
</evidence>
<keyword evidence="15 18" id="KW-1207">Sterol metabolism</keyword>
<dbReference type="PANTHER" id="PTHR43290:SF2">
    <property type="entry name" value="MEVALONATE KINASE"/>
    <property type="match status" value="1"/>
</dbReference>
<feature type="domain" description="GHMP kinase C-terminal" evidence="20">
    <location>
        <begin position="334"/>
        <end position="392"/>
    </location>
</feature>
<dbReference type="GO" id="GO:0005829">
    <property type="term" value="C:cytosol"/>
    <property type="evidence" value="ECO:0007669"/>
    <property type="project" value="TreeGrafter"/>
</dbReference>
<keyword evidence="6 18" id="KW-0808">Transferase</keyword>
<keyword evidence="8 18" id="KW-0547">Nucleotide-binding</keyword>
<organism evidence="21 22">
    <name type="scientific">Mythimna separata</name>
    <name type="common">Oriental armyworm</name>
    <name type="synonym">Pseudaletia separata</name>
    <dbReference type="NCBI Taxonomy" id="271217"/>
    <lineage>
        <taxon>Eukaryota</taxon>
        <taxon>Metazoa</taxon>
        <taxon>Ecdysozoa</taxon>
        <taxon>Arthropoda</taxon>
        <taxon>Hexapoda</taxon>
        <taxon>Insecta</taxon>
        <taxon>Pterygota</taxon>
        <taxon>Neoptera</taxon>
        <taxon>Endopterygota</taxon>
        <taxon>Lepidoptera</taxon>
        <taxon>Glossata</taxon>
        <taxon>Ditrysia</taxon>
        <taxon>Noctuoidea</taxon>
        <taxon>Noctuidae</taxon>
        <taxon>Noctuinae</taxon>
        <taxon>Hadenini</taxon>
        <taxon>Mythimna</taxon>
    </lineage>
</organism>
<keyword evidence="14 18" id="KW-0443">Lipid metabolism</keyword>
<gene>
    <name evidence="21" type="ORF">PYW07_008497</name>
</gene>
<dbReference type="GO" id="GO:0006695">
    <property type="term" value="P:cholesterol biosynthetic process"/>
    <property type="evidence" value="ECO:0007669"/>
    <property type="project" value="TreeGrafter"/>
</dbReference>
<dbReference type="AlphaFoldDB" id="A0AAD8DMX6"/>
<name>A0AAD8DMX6_MYTSE</name>
<dbReference type="Gene3D" id="3.30.70.890">
    <property type="entry name" value="GHMP kinase, C-terminal domain"/>
    <property type="match status" value="1"/>
</dbReference>
<evidence type="ECO:0000256" key="1">
    <source>
        <dbReference type="ARBA" id="ARBA00004496"/>
    </source>
</evidence>
<evidence type="ECO:0000256" key="10">
    <source>
        <dbReference type="ARBA" id="ARBA00022840"/>
    </source>
</evidence>
<dbReference type="InterPro" id="IPR013750">
    <property type="entry name" value="GHMP_kinase_C_dom"/>
</dbReference>
<evidence type="ECO:0000259" key="20">
    <source>
        <dbReference type="Pfam" id="PF08544"/>
    </source>
</evidence>
<reference evidence="21" key="1">
    <citation type="submission" date="2023-03" db="EMBL/GenBank/DDBJ databases">
        <title>Chromosome-level genomes of two armyworms, Mythimna separata and Mythimna loreyi, provide insights into the biosynthesis and reception of sex pheromones.</title>
        <authorList>
            <person name="Zhao H."/>
        </authorList>
    </citation>
    <scope>NUCLEOTIDE SEQUENCE</scope>
    <source>
        <strain evidence="21">BeijingLab</strain>
        <tissue evidence="21">Pupa</tissue>
    </source>
</reference>
<keyword evidence="9 18" id="KW-0418">Kinase</keyword>
<evidence type="ECO:0000313" key="22">
    <source>
        <dbReference type="Proteomes" id="UP001231518"/>
    </source>
</evidence>
<dbReference type="Proteomes" id="UP001231518">
    <property type="component" value="Chromosome 21"/>
</dbReference>
<keyword evidence="13 18" id="KW-0756">Sterol biosynthesis</keyword>
<dbReference type="InterPro" id="IPR014721">
    <property type="entry name" value="Ribsml_uS5_D2-typ_fold_subgr"/>
</dbReference>
<keyword evidence="12 18" id="KW-0752">Steroid biosynthesis</keyword>
<dbReference type="PANTHER" id="PTHR43290">
    <property type="entry name" value="MEVALONATE KINASE"/>
    <property type="match status" value="1"/>
</dbReference>
<evidence type="ECO:0000256" key="15">
    <source>
        <dbReference type="ARBA" id="ARBA00023166"/>
    </source>
</evidence>
<keyword evidence="22" id="KW-1185">Reference proteome</keyword>
<dbReference type="Gene3D" id="3.30.230.10">
    <property type="match status" value="1"/>
</dbReference>
<dbReference type="Pfam" id="PF08544">
    <property type="entry name" value="GHMP_kinases_C"/>
    <property type="match status" value="1"/>
</dbReference>
<dbReference type="GO" id="GO:0046872">
    <property type="term" value="F:metal ion binding"/>
    <property type="evidence" value="ECO:0007669"/>
    <property type="project" value="UniProtKB-KW"/>
</dbReference>
<evidence type="ECO:0000256" key="16">
    <source>
        <dbReference type="ARBA" id="ARBA00023221"/>
    </source>
</evidence>
<comment type="subcellular location">
    <subcellularLocation>
        <location evidence="1 18">Cytoplasm</location>
    </subcellularLocation>
</comment>
<evidence type="ECO:0000256" key="5">
    <source>
        <dbReference type="ARBA" id="ARBA00022516"/>
    </source>
</evidence>